<dbReference type="PANTHER" id="PTHR43591">
    <property type="entry name" value="METHYLTRANSFERASE"/>
    <property type="match status" value="1"/>
</dbReference>
<name>L1MAK3_9CORY</name>
<dbReference type="eggNOG" id="COG0500">
    <property type="taxonomic scope" value="Bacteria"/>
</dbReference>
<keyword evidence="2" id="KW-0808">Transferase</keyword>
<evidence type="ECO:0000259" key="1">
    <source>
        <dbReference type="Pfam" id="PF08241"/>
    </source>
</evidence>
<evidence type="ECO:0000313" key="3">
    <source>
        <dbReference type="Proteomes" id="UP000010445"/>
    </source>
</evidence>
<dbReference type="PATRIC" id="fig|1035195.3.peg.2179"/>
<reference evidence="2 3" key="1">
    <citation type="submission" date="2012-05" db="EMBL/GenBank/DDBJ databases">
        <authorList>
            <person name="Weinstock G."/>
            <person name="Sodergren E."/>
            <person name="Lobos E.A."/>
            <person name="Fulton L."/>
            <person name="Fulton R."/>
            <person name="Courtney L."/>
            <person name="Fronick C."/>
            <person name="O'Laughlin M."/>
            <person name="Godfrey J."/>
            <person name="Wilson R.M."/>
            <person name="Miner T."/>
            <person name="Farmer C."/>
            <person name="Delehaunty K."/>
            <person name="Cordes M."/>
            <person name="Minx P."/>
            <person name="Tomlinson C."/>
            <person name="Chen J."/>
            <person name="Wollam A."/>
            <person name="Pepin K.H."/>
            <person name="Bhonagiri V."/>
            <person name="Zhang X."/>
            <person name="Suruliraj S."/>
            <person name="Warren W."/>
            <person name="Mitreva M."/>
            <person name="Mardis E.R."/>
            <person name="Wilson R.K."/>
        </authorList>
    </citation>
    <scope>NUCLEOTIDE SEQUENCE [LARGE SCALE GENOMIC DNA]</scope>
    <source>
        <strain evidence="2 3">F0235</strain>
    </source>
</reference>
<protein>
    <submittedName>
        <fullName evidence="2">Methyltransferase domain protein</fullName>
    </submittedName>
</protein>
<feature type="domain" description="Methyltransferase type 11" evidence="1">
    <location>
        <begin position="59"/>
        <end position="147"/>
    </location>
</feature>
<dbReference type="Proteomes" id="UP000010445">
    <property type="component" value="Unassembled WGS sequence"/>
</dbReference>
<dbReference type="HOGENOM" id="CLU_073035_0_0_11"/>
<evidence type="ECO:0000313" key="2">
    <source>
        <dbReference type="EMBL" id="EKX88075.1"/>
    </source>
</evidence>
<dbReference type="EMBL" id="AMEM01000040">
    <property type="protein sequence ID" value="EKX88075.1"/>
    <property type="molecule type" value="Genomic_DNA"/>
</dbReference>
<proteinExistence type="predicted"/>
<dbReference type="GO" id="GO:0032259">
    <property type="term" value="P:methylation"/>
    <property type="evidence" value="ECO:0007669"/>
    <property type="project" value="UniProtKB-KW"/>
</dbReference>
<dbReference type="CDD" id="cd02440">
    <property type="entry name" value="AdoMet_MTases"/>
    <property type="match status" value="1"/>
</dbReference>
<dbReference type="Pfam" id="PF08241">
    <property type="entry name" value="Methyltransf_11"/>
    <property type="match status" value="1"/>
</dbReference>
<organism evidence="2 3">
    <name type="scientific">Corynebacterium durum F0235</name>
    <dbReference type="NCBI Taxonomy" id="1035195"/>
    <lineage>
        <taxon>Bacteria</taxon>
        <taxon>Bacillati</taxon>
        <taxon>Actinomycetota</taxon>
        <taxon>Actinomycetes</taxon>
        <taxon>Mycobacteriales</taxon>
        <taxon>Corynebacteriaceae</taxon>
        <taxon>Corynebacterium</taxon>
    </lineage>
</organism>
<dbReference type="STRING" id="1035195.HMPREF9997_02438"/>
<sequence>MATLSRSLFLLRSFGYEQSDPAYFYGNLAEDTAQFIASLYSDRVVGGAPAAALHNARILDVGGGPGFFSEAFTARGSTYITVEPDVGEMAAANIEVPGSVRGSGDALPFADASFDIVYSSNVAEHMPNPWDMGDEMLRVTRPGGLVVLSYTIWLGPFGGHETGLWQHYIGGNFARNLYTRTHGHPPKNVFGESLFDVSCADGINWASRVQESGTASLVGLIPRYHPRWAWWLVHVPGVREFLVSNLAIVLRKNEVNAEK</sequence>
<dbReference type="Gene3D" id="3.40.50.150">
    <property type="entry name" value="Vaccinia Virus protein VP39"/>
    <property type="match status" value="1"/>
</dbReference>
<gene>
    <name evidence="2" type="ORF">HMPREF9997_02438</name>
</gene>
<comment type="caution">
    <text evidence="2">The sequence shown here is derived from an EMBL/GenBank/DDBJ whole genome shotgun (WGS) entry which is preliminary data.</text>
</comment>
<dbReference type="GO" id="GO:0008757">
    <property type="term" value="F:S-adenosylmethionine-dependent methyltransferase activity"/>
    <property type="evidence" value="ECO:0007669"/>
    <property type="project" value="InterPro"/>
</dbReference>
<dbReference type="InterPro" id="IPR013216">
    <property type="entry name" value="Methyltransf_11"/>
</dbReference>
<dbReference type="AlphaFoldDB" id="L1MAK3"/>
<accession>L1MAK3</accession>
<dbReference type="SUPFAM" id="SSF53335">
    <property type="entry name" value="S-adenosyl-L-methionine-dependent methyltransferases"/>
    <property type="match status" value="1"/>
</dbReference>
<keyword evidence="3" id="KW-1185">Reference proteome</keyword>
<keyword evidence="2" id="KW-0489">Methyltransferase</keyword>
<dbReference type="InterPro" id="IPR029063">
    <property type="entry name" value="SAM-dependent_MTases_sf"/>
</dbReference>